<sequence>MNAVKAAVWVTIPFMEPKPDPSASAARPAKPAWHRWRPWPARKLRGAAGAQSPSALARGWDSVKDSGRREKQRLSDELRNIKGAWPLLMKQRRGGKWTPEDKRQLRGILRSASALGPYVLIWFIPGSMLLLPFLAWYLDRQRQRHDRGHASDR</sequence>
<protein>
    <submittedName>
        <fullName evidence="3">Uncharacterized protein</fullName>
    </submittedName>
</protein>
<dbReference type="EMBL" id="RKQL01000002">
    <property type="protein sequence ID" value="RPE70814.1"/>
    <property type="molecule type" value="Genomic_DNA"/>
</dbReference>
<keyword evidence="2" id="KW-0812">Transmembrane</keyword>
<keyword evidence="2" id="KW-0472">Membrane</keyword>
<feature type="compositionally biased region" description="Basic and acidic residues" evidence="1">
    <location>
        <begin position="61"/>
        <end position="75"/>
    </location>
</feature>
<accession>A0A3N4VD01</accession>
<organism evidence="3 4">
    <name type="scientific">Tibeticola sediminis</name>
    <dbReference type="NCBI Taxonomy" id="1917811"/>
    <lineage>
        <taxon>Bacteria</taxon>
        <taxon>Pseudomonadati</taxon>
        <taxon>Pseudomonadota</taxon>
        <taxon>Betaproteobacteria</taxon>
        <taxon>Burkholderiales</taxon>
        <taxon>Comamonadaceae</taxon>
        <taxon>Tibeticola</taxon>
    </lineage>
</organism>
<evidence type="ECO:0000256" key="1">
    <source>
        <dbReference type="SAM" id="MobiDB-lite"/>
    </source>
</evidence>
<evidence type="ECO:0000313" key="4">
    <source>
        <dbReference type="Proteomes" id="UP000272193"/>
    </source>
</evidence>
<keyword evidence="2" id="KW-1133">Transmembrane helix</keyword>
<feature type="region of interest" description="Disordered" evidence="1">
    <location>
        <begin position="44"/>
        <end position="75"/>
    </location>
</feature>
<feature type="transmembrane region" description="Helical" evidence="2">
    <location>
        <begin position="119"/>
        <end position="138"/>
    </location>
</feature>
<evidence type="ECO:0000313" key="3">
    <source>
        <dbReference type="EMBL" id="RPE70814.1"/>
    </source>
</evidence>
<proteinExistence type="predicted"/>
<name>A0A3N4VD01_9BURK</name>
<evidence type="ECO:0000256" key="2">
    <source>
        <dbReference type="SAM" id="Phobius"/>
    </source>
</evidence>
<dbReference type="Proteomes" id="UP000272193">
    <property type="component" value="Unassembled WGS sequence"/>
</dbReference>
<gene>
    <name evidence="3" type="ORF">EDC62_1304</name>
</gene>
<comment type="caution">
    <text evidence="3">The sequence shown here is derived from an EMBL/GenBank/DDBJ whole genome shotgun (WGS) entry which is preliminary data.</text>
</comment>
<dbReference type="AlphaFoldDB" id="A0A3N4VD01"/>
<reference evidence="3 4" key="1">
    <citation type="submission" date="2018-11" db="EMBL/GenBank/DDBJ databases">
        <title>Genomic Encyclopedia of Type Strains, Phase IV (KMG-IV): sequencing the most valuable type-strain genomes for metagenomic binning, comparative biology and taxonomic classification.</title>
        <authorList>
            <person name="Goeker M."/>
        </authorList>
    </citation>
    <scope>NUCLEOTIDE SEQUENCE [LARGE SCALE GENOMIC DNA]</scope>
    <source>
        <strain evidence="3 4">DSM 101684</strain>
    </source>
</reference>
<keyword evidence="4" id="KW-1185">Reference proteome</keyword>